<name>A0A6L6YJZ5_9BURK</name>
<comment type="caution">
    <text evidence="1">The sequence shown here is derived from an EMBL/GenBank/DDBJ whole genome shotgun (WGS) entry which is preliminary data.</text>
</comment>
<organism evidence="1 2">
    <name type="scientific">Parasutterella muris</name>
    <dbReference type="NCBI Taxonomy" id="2565572"/>
    <lineage>
        <taxon>Bacteria</taxon>
        <taxon>Pseudomonadati</taxon>
        <taxon>Pseudomonadota</taxon>
        <taxon>Betaproteobacteria</taxon>
        <taxon>Burkholderiales</taxon>
        <taxon>Sutterellaceae</taxon>
        <taxon>Parasutterella</taxon>
    </lineage>
</organism>
<protein>
    <recommendedName>
        <fullName evidence="3">DUF551 domain-containing protein</fullName>
    </recommendedName>
</protein>
<dbReference type="Proteomes" id="UP000472580">
    <property type="component" value="Unassembled WGS sequence"/>
</dbReference>
<keyword evidence="2" id="KW-1185">Reference proteome</keyword>
<reference evidence="1 2" key="1">
    <citation type="submission" date="2019-12" db="EMBL/GenBank/DDBJ databases">
        <title>Microbes associate with the intestines of laboratory mice.</title>
        <authorList>
            <person name="Navarre W."/>
            <person name="Wong E."/>
        </authorList>
    </citation>
    <scope>NUCLEOTIDE SEQUENCE [LARGE SCALE GENOMIC DNA]</scope>
    <source>
        <strain evidence="1 2">NM82_D38</strain>
    </source>
</reference>
<dbReference type="AlphaFoldDB" id="A0A6L6YJZ5"/>
<dbReference type="EMBL" id="WSRP01000020">
    <property type="protein sequence ID" value="MVX57008.1"/>
    <property type="molecule type" value="Genomic_DNA"/>
</dbReference>
<gene>
    <name evidence="1" type="ORF">E5987_07270</name>
</gene>
<evidence type="ECO:0000313" key="1">
    <source>
        <dbReference type="EMBL" id="MVX57008.1"/>
    </source>
</evidence>
<dbReference type="RefSeq" id="WP_160335441.1">
    <property type="nucleotide sequence ID" value="NZ_WSRP01000020.1"/>
</dbReference>
<accession>A0A6L6YJZ5</accession>
<evidence type="ECO:0008006" key="3">
    <source>
        <dbReference type="Google" id="ProtNLM"/>
    </source>
</evidence>
<evidence type="ECO:0000313" key="2">
    <source>
        <dbReference type="Proteomes" id="UP000472580"/>
    </source>
</evidence>
<proteinExistence type="predicted"/>
<sequence>MSRLNLAHHWVKIDWARVSENDLSSLPQPYELVSVAVKSDSDVGFKTTKGYWNWTFFDDVCFTIDCLTHKGFSEYASRNVVAWEPLETTSTGENE</sequence>